<organism evidence="1 2">
    <name type="scientific">Flavobacterium aquidurense</name>
    <dbReference type="NCBI Taxonomy" id="362413"/>
    <lineage>
        <taxon>Bacteria</taxon>
        <taxon>Pseudomonadati</taxon>
        <taxon>Bacteroidota</taxon>
        <taxon>Flavobacteriia</taxon>
        <taxon>Flavobacteriales</taxon>
        <taxon>Flavobacteriaceae</taxon>
        <taxon>Flavobacterium</taxon>
    </lineage>
</organism>
<reference evidence="1 2" key="1">
    <citation type="submission" date="2014-09" db="EMBL/GenBank/DDBJ databases">
        <title>Genome sequence of Flavobacterium aquidurense RC62.</title>
        <authorList>
            <person name="Kim J.F."/>
            <person name="Kwak M.-J."/>
        </authorList>
    </citation>
    <scope>NUCLEOTIDE SEQUENCE [LARGE SCALE GENOMIC DNA]</scope>
    <source>
        <strain evidence="1 2">RC62</strain>
    </source>
</reference>
<evidence type="ECO:0000313" key="2">
    <source>
        <dbReference type="Proteomes" id="UP000050443"/>
    </source>
</evidence>
<proteinExistence type="predicted"/>
<gene>
    <name evidence="1" type="ORF">RC62_4584</name>
</gene>
<dbReference type="EMBL" id="JRLF01000009">
    <property type="protein sequence ID" value="KQB41208.1"/>
    <property type="molecule type" value="Genomic_DNA"/>
</dbReference>
<accession>A0A0Q0S6L2</accession>
<comment type="caution">
    <text evidence="1">The sequence shown here is derived from an EMBL/GenBank/DDBJ whole genome shotgun (WGS) entry which is preliminary data.</text>
</comment>
<dbReference type="STRING" id="362413.RC62_4584"/>
<dbReference type="PATRIC" id="fig|362413.3.peg.4501"/>
<name>A0A0Q0S6L2_9FLAO</name>
<sequence length="80" mass="9309">MCPTFIKKYREAIDTYYYKAFSKETVSVCLEALNTVYNRRFWHGYYLGQELGEWSDIPGSAATQKNVYVGKGTHISQKQK</sequence>
<dbReference type="Proteomes" id="UP000050443">
    <property type="component" value="Unassembled WGS sequence"/>
</dbReference>
<dbReference type="GeneID" id="29644546"/>
<protein>
    <submittedName>
        <fullName evidence="1">Putative collagenase (Porphyromonas type) MEROPS family U32</fullName>
    </submittedName>
</protein>
<evidence type="ECO:0000313" key="1">
    <source>
        <dbReference type="EMBL" id="KQB41208.1"/>
    </source>
</evidence>
<dbReference type="AlphaFoldDB" id="A0A0Q0S6L2"/>